<dbReference type="PANTHER" id="PTHR21666">
    <property type="entry name" value="PEPTIDASE-RELATED"/>
    <property type="match status" value="1"/>
</dbReference>
<evidence type="ECO:0000256" key="1">
    <source>
        <dbReference type="SAM" id="MobiDB-lite"/>
    </source>
</evidence>
<sequence>MRKDLDDVRKRLHSRKKQRQPLRTVPRSGRNHDHIPGYSNQEVEMKIHPLFNKQSFLMRAMIAACMFLGAGILFKAESDRLVPAQDYVTDMMAEEFQFATVKDWYEGKFGNPVALFPTSPETDLNADAPVYALPASGKVQVLENFETTGKGIMVETVLSSEVEAIDAGVVTYAGDKEGIGQTVVLQHTDGSESWYGMLDSIDVSLYDFVQTKDQLGSVSNSEDGKTGTFYFAIKKNEAFIDPLQVVPIQ</sequence>
<dbReference type="Proteomes" id="UP000447833">
    <property type="component" value="Unassembled WGS sequence"/>
</dbReference>
<dbReference type="RefSeq" id="WP_160918658.1">
    <property type="nucleotide sequence ID" value="NZ_WMEY01000002.1"/>
</dbReference>
<organism evidence="4 5">
    <name type="scientific">Guptibacillus hwajinpoensis</name>
    <dbReference type="NCBI Taxonomy" id="208199"/>
    <lineage>
        <taxon>Bacteria</taxon>
        <taxon>Bacillati</taxon>
        <taxon>Bacillota</taxon>
        <taxon>Bacilli</taxon>
        <taxon>Bacillales</taxon>
        <taxon>Guptibacillaceae</taxon>
        <taxon>Guptibacillus</taxon>
    </lineage>
</organism>
<dbReference type="InterPro" id="IPR011055">
    <property type="entry name" value="Dup_hybrid_motif"/>
</dbReference>
<dbReference type="SUPFAM" id="SSF51261">
    <property type="entry name" value="Duplicated hybrid motif"/>
    <property type="match status" value="1"/>
</dbReference>
<dbReference type="Gene3D" id="2.70.70.10">
    <property type="entry name" value="Glucose Permease (Domain IIA)"/>
    <property type="match status" value="1"/>
</dbReference>
<evidence type="ECO:0000313" key="5">
    <source>
        <dbReference type="Proteomes" id="UP000447833"/>
    </source>
</evidence>
<dbReference type="InterPro" id="IPR050570">
    <property type="entry name" value="Cell_wall_metabolism_enzyme"/>
</dbReference>
<name>A0A845EWJ6_9BACL</name>
<proteinExistence type="predicted"/>
<comment type="caution">
    <text evidence="4">The sequence shown here is derived from an EMBL/GenBank/DDBJ whole genome shotgun (WGS) entry which is preliminary data.</text>
</comment>
<keyword evidence="2" id="KW-0812">Transmembrane</keyword>
<dbReference type="Pfam" id="PF01551">
    <property type="entry name" value="Peptidase_M23"/>
    <property type="match status" value="1"/>
</dbReference>
<keyword evidence="2" id="KW-0472">Membrane</keyword>
<evidence type="ECO:0000313" key="4">
    <source>
        <dbReference type="EMBL" id="MYL62904.1"/>
    </source>
</evidence>
<evidence type="ECO:0000256" key="2">
    <source>
        <dbReference type="SAM" id="Phobius"/>
    </source>
</evidence>
<dbReference type="EMBL" id="WMEY01000002">
    <property type="protein sequence ID" value="MYL62904.1"/>
    <property type="molecule type" value="Genomic_DNA"/>
</dbReference>
<dbReference type="AlphaFoldDB" id="A0A845EWJ6"/>
<feature type="compositionally biased region" description="Basic residues" evidence="1">
    <location>
        <begin position="10"/>
        <end position="20"/>
    </location>
</feature>
<gene>
    <name evidence="4" type="ORF">GLW07_05970</name>
</gene>
<accession>A0A845EWJ6</accession>
<protein>
    <submittedName>
        <fullName evidence="4">Peptidoglycan DD-metalloendopeptidase family protein</fullName>
    </submittedName>
</protein>
<dbReference type="PANTHER" id="PTHR21666:SF274">
    <property type="entry name" value="STAGE IV SPORULATION PROTEIN FA"/>
    <property type="match status" value="1"/>
</dbReference>
<evidence type="ECO:0000259" key="3">
    <source>
        <dbReference type="Pfam" id="PF01551"/>
    </source>
</evidence>
<feature type="transmembrane region" description="Helical" evidence="2">
    <location>
        <begin position="56"/>
        <end position="74"/>
    </location>
</feature>
<dbReference type="CDD" id="cd12797">
    <property type="entry name" value="M23_peptidase"/>
    <property type="match status" value="1"/>
</dbReference>
<dbReference type="InterPro" id="IPR016047">
    <property type="entry name" value="M23ase_b-sheet_dom"/>
</dbReference>
<feature type="region of interest" description="Disordered" evidence="1">
    <location>
        <begin position="1"/>
        <end position="34"/>
    </location>
</feature>
<reference evidence="4 5" key="1">
    <citation type="submission" date="2019-11" db="EMBL/GenBank/DDBJ databases">
        <title>Genome sequences of 17 halophilic strains isolated from different environments.</title>
        <authorList>
            <person name="Furrow R.E."/>
        </authorList>
    </citation>
    <scope>NUCLEOTIDE SEQUENCE [LARGE SCALE GENOMIC DNA]</scope>
    <source>
        <strain evidence="4 5">22506_14_FS</strain>
    </source>
</reference>
<keyword evidence="2" id="KW-1133">Transmembrane helix</keyword>
<dbReference type="GO" id="GO:0004222">
    <property type="term" value="F:metalloendopeptidase activity"/>
    <property type="evidence" value="ECO:0007669"/>
    <property type="project" value="TreeGrafter"/>
</dbReference>
<feature type="domain" description="M23ase beta-sheet core" evidence="3">
    <location>
        <begin position="150"/>
        <end position="242"/>
    </location>
</feature>